<dbReference type="InterPro" id="IPR032466">
    <property type="entry name" value="Metal_Hydrolase"/>
</dbReference>
<evidence type="ECO:0000256" key="5">
    <source>
        <dbReference type="ARBA" id="ARBA00011881"/>
    </source>
</evidence>
<dbReference type="InterPro" id="IPR006680">
    <property type="entry name" value="Amidohydro-rel"/>
</dbReference>
<dbReference type="PANTHER" id="PTHR43668">
    <property type="entry name" value="ALLANTOINASE"/>
    <property type="match status" value="1"/>
</dbReference>
<evidence type="ECO:0000256" key="9">
    <source>
        <dbReference type="ARBA" id="ARBA00022833"/>
    </source>
</evidence>
<keyword evidence="12" id="KW-1185">Reference proteome</keyword>
<comment type="subunit">
    <text evidence="5">Homotetramer.</text>
</comment>
<evidence type="ECO:0000256" key="7">
    <source>
        <dbReference type="ARBA" id="ARBA00022723"/>
    </source>
</evidence>
<dbReference type="GO" id="GO:0009442">
    <property type="term" value="P:allantoin assimilation pathway"/>
    <property type="evidence" value="ECO:0007669"/>
    <property type="project" value="EnsemblFungi"/>
</dbReference>
<dbReference type="GO" id="GO:0004038">
    <property type="term" value="F:allantoinase activity"/>
    <property type="evidence" value="ECO:0007669"/>
    <property type="project" value="UniProtKB-EC"/>
</dbReference>
<dbReference type="PROSITE" id="PS00482">
    <property type="entry name" value="DIHYDROOROTASE_1"/>
    <property type="match status" value="1"/>
</dbReference>
<dbReference type="STRING" id="747676.F4S9L1"/>
<evidence type="ECO:0000259" key="10">
    <source>
        <dbReference type="Pfam" id="PF01979"/>
    </source>
</evidence>
<dbReference type="GO" id="GO:0050897">
    <property type="term" value="F:cobalt ion binding"/>
    <property type="evidence" value="ECO:0007669"/>
    <property type="project" value="InterPro"/>
</dbReference>
<evidence type="ECO:0000256" key="8">
    <source>
        <dbReference type="ARBA" id="ARBA00022801"/>
    </source>
</evidence>
<dbReference type="InterPro" id="IPR050138">
    <property type="entry name" value="DHOase/Allantoinase_Hydrolase"/>
</dbReference>
<dbReference type="InterPro" id="IPR018228">
    <property type="entry name" value="DNase_TatD-rel_CS"/>
</dbReference>
<dbReference type="GO" id="GO:0008270">
    <property type="term" value="F:zinc ion binding"/>
    <property type="evidence" value="ECO:0007669"/>
    <property type="project" value="InterPro"/>
</dbReference>
<dbReference type="Gene3D" id="3.20.20.140">
    <property type="entry name" value="Metal-dependent hydrolases"/>
    <property type="match status" value="1"/>
</dbReference>
<evidence type="ECO:0000313" key="11">
    <source>
        <dbReference type="EMBL" id="EGF98658.1"/>
    </source>
</evidence>
<dbReference type="SUPFAM" id="SSF51338">
    <property type="entry name" value="Composite domain of metallo-dependent hydrolases"/>
    <property type="match status" value="1"/>
</dbReference>
<dbReference type="EC" id="3.5.2.5" evidence="6"/>
<dbReference type="HOGENOM" id="CLU_015572_4_0_1"/>
<dbReference type="SUPFAM" id="SSF51556">
    <property type="entry name" value="Metallo-dependent hydrolases"/>
    <property type="match status" value="1"/>
</dbReference>
<dbReference type="UniPathway" id="UPA00395">
    <property type="reaction ID" value="UER00653"/>
</dbReference>
<dbReference type="VEuPathDB" id="FungiDB:MELLADRAFT_40741"/>
<dbReference type="NCBIfam" id="TIGR03178">
    <property type="entry name" value="allantoinase"/>
    <property type="match status" value="1"/>
</dbReference>
<keyword evidence="8" id="KW-0378">Hydrolase</keyword>
<keyword evidence="7" id="KW-0479">Metal-binding</keyword>
<dbReference type="PANTHER" id="PTHR43668:SF2">
    <property type="entry name" value="ALLANTOINASE"/>
    <property type="match status" value="1"/>
</dbReference>
<evidence type="ECO:0000313" key="12">
    <source>
        <dbReference type="Proteomes" id="UP000001072"/>
    </source>
</evidence>
<accession>F4S9L1</accession>
<organism evidence="12">
    <name type="scientific">Melampsora larici-populina (strain 98AG31 / pathotype 3-4-7)</name>
    <name type="common">Poplar leaf rust fungus</name>
    <dbReference type="NCBI Taxonomy" id="747676"/>
    <lineage>
        <taxon>Eukaryota</taxon>
        <taxon>Fungi</taxon>
        <taxon>Dikarya</taxon>
        <taxon>Basidiomycota</taxon>
        <taxon>Pucciniomycotina</taxon>
        <taxon>Pucciniomycetes</taxon>
        <taxon>Pucciniales</taxon>
        <taxon>Melampsoraceae</taxon>
        <taxon>Melampsora</taxon>
    </lineage>
</organism>
<name>F4S9L1_MELLP</name>
<dbReference type="InParanoid" id="F4S9L1"/>
<dbReference type="GO" id="GO:0006145">
    <property type="term" value="P:purine nucleobase catabolic process"/>
    <property type="evidence" value="ECO:0007669"/>
    <property type="project" value="TreeGrafter"/>
</dbReference>
<dbReference type="Proteomes" id="UP000001072">
    <property type="component" value="Unassembled WGS sequence"/>
</dbReference>
<dbReference type="InterPro" id="IPR002195">
    <property type="entry name" value="Dihydroorotase_CS"/>
</dbReference>
<evidence type="ECO:0000256" key="3">
    <source>
        <dbReference type="ARBA" id="ARBA00004968"/>
    </source>
</evidence>
<dbReference type="KEGG" id="mlr:MELLADRAFT_40741"/>
<comment type="pathway">
    <text evidence="3">Nitrogen metabolism; (S)-allantoin degradation; allantoate from (S)-allantoin: step 1/1.</text>
</comment>
<dbReference type="PROSITE" id="PS01137">
    <property type="entry name" value="TATD_1"/>
    <property type="match status" value="1"/>
</dbReference>
<dbReference type="OrthoDB" id="2499368at2759"/>
<evidence type="ECO:0000256" key="2">
    <source>
        <dbReference type="ARBA" id="ARBA00001947"/>
    </source>
</evidence>
<comment type="similarity">
    <text evidence="4">Belongs to the metallo-dependent hydrolases superfamily. Allantoinase family.</text>
</comment>
<comment type="cofactor">
    <cofactor evidence="2">
        <name>Zn(2+)</name>
        <dbReference type="ChEBI" id="CHEBI:29105"/>
    </cofactor>
</comment>
<feature type="domain" description="Amidohydrolase-related" evidence="10">
    <location>
        <begin position="75"/>
        <end position="457"/>
    </location>
</feature>
<gene>
    <name evidence="11" type="ORF">MELLADRAFT_40741</name>
</gene>
<evidence type="ECO:0000256" key="6">
    <source>
        <dbReference type="ARBA" id="ARBA00012863"/>
    </source>
</evidence>
<dbReference type="EMBL" id="GL883171">
    <property type="protein sequence ID" value="EGF98658.1"/>
    <property type="molecule type" value="Genomic_DNA"/>
</dbReference>
<dbReference type="eggNOG" id="KOG2584">
    <property type="taxonomic scope" value="Eukaryota"/>
</dbReference>
<comment type="catalytic activity">
    <reaction evidence="1">
        <text>(S)-allantoin + H2O = allantoate + H(+)</text>
        <dbReference type="Rhea" id="RHEA:17029"/>
        <dbReference type="ChEBI" id="CHEBI:15377"/>
        <dbReference type="ChEBI" id="CHEBI:15378"/>
        <dbReference type="ChEBI" id="CHEBI:15678"/>
        <dbReference type="ChEBI" id="CHEBI:17536"/>
        <dbReference type="EC" id="3.5.2.5"/>
    </reaction>
</comment>
<dbReference type="GeneID" id="18927918"/>
<dbReference type="InterPro" id="IPR017593">
    <property type="entry name" value="Allantoinase"/>
</dbReference>
<reference evidence="12" key="1">
    <citation type="journal article" date="2011" name="Proc. Natl. Acad. Sci. U.S.A.">
        <title>Obligate biotrophy features unraveled by the genomic analysis of rust fungi.</title>
        <authorList>
            <person name="Duplessis S."/>
            <person name="Cuomo C.A."/>
            <person name="Lin Y.-C."/>
            <person name="Aerts A."/>
            <person name="Tisserant E."/>
            <person name="Veneault-Fourrey C."/>
            <person name="Joly D.L."/>
            <person name="Hacquard S."/>
            <person name="Amselem J."/>
            <person name="Cantarel B.L."/>
            <person name="Chiu R."/>
            <person name="Coutinho P.M."/>
            <person name="Feau N."/>
            <person name="Field M."/>
            <person name="Frey P."/>
            <person name="Gelhaye E."/>
            <person name="Goldberg J."/>
            <person name="Grabherr M.G."/>
            <person name="Kodira C.D."/>
            <person name="Kohler A."/>
            <person name="Kuees U."/>
            <person name="Lindquist E.A."/>
            <person name="Lucas S.M."/>
            <person name="Mago R."/>
            <person name="Mauceli E."/>
            <person name="Morin E."/>
            <person name="Murat C."/>
            <person name="Pangilinan J.L."/>
            <person name="Park R."/>
            <person name="Pearson M."/>
            <person name="Quesneville H."/>
            <person name="Rouhier N."/>
            <person name="Sakthikumar S."/>
            <person name="Salamov A.A."/>
            <person name="Schmutz J."/>
            <person name="Selles B."/>
            <person name="Shapiro H."/>
            <person name="Tanguay P."/>
            <person name="Tuskan G.A."/>
            <person name="Henrissat B."/>
            <person name="Van de Peer Y."/>
            <person name="Rouze P."/>
            <person name="Ellis J.G."/>
            <person name="Dodds P.N."/>
            <person name="Schein J.E."/>
            <person name="Zhong S."/>
            <person name="Hamelin R.C."/>
            <person name="Grigoriev I.V."/>
            <person name="Szabo L.J."/>
            <person name="Martin F."/>
        </authorList>
    </citation>
    <scope>NUCLEOTIDE SEQUENCE [LARGE SCALE GENOMIC DNA]</scope>
    <source>
        <strain evidence="12">98AG31 / pathotype 3-4-7</strain>
    </source>
</reference>
<dbReference type="InterPro" id="IPR011059">
    <property type="entry name" value="Metal-dep_hydrolase_composite"/>
</dbReference>
<dbReference type="RefSeq" id="XP_007418037.1">
    <property type="nucleotide sequence ID" value="XM_007417975.1"/>
</dbReference>
<dbReference type="GO" id="GO:0005737">
    <property type="term" value="C:cytoplasm"/>
    <property type="evidence" value="ECO:0007669"/>
    <property type="project" value="TreeGrafter"/>
</dbReference>
<evidence type="ECO:0000256" key="1">
    <source>
        <dbReference type="ARBA" id="ARBA00001756"/>
    </source>
</evidence>
<protein>
    <recommendedName>
        <fullName evidence="6">allantoinase</fullName>
        <ecNumber evidence="6">3.5.2.5</ecNumber>
    </recommendedName>
</protein>
<evidence type="ECO:0000256" key="4">
    <source>
        <dbReference type="ARBA" id="ARBA00010368"/>
    </source>
</evidence>
<dbReference type="AlphaFoldDB" id="F4S9L1"/>
<dbReference type="Pfam" id="PF01979">
    <property type="entry name" value="Amidohydro_1"/>
    <property type="match status" value="1"/>
</dbReference>
<keyword evidence="9" id="KW-0862">Zinc</keyword>
<proteinExistence type="inferred from homology"/>
<dbReference type="FunFam" id="3.20.20.140:FF:000032">
    <property type="entry name" value="Allantoinase Dal1"/>
    <property type="match status" value="1"/>
</dbReference>
<sequence length="484" mass="53012">MSTNPKVDKIAIAAHLALLPSPGPSGSSLSTPQPVTIEASITTGLITAVIKEFRPESAYDLTSYQYVSIPSGCLLFPGLIDAHVHLNEPGRTAWEGFATGTDAAASGGVTTLIDMPLNSIPPTTTVENLNKKLEAAINQCRVDVGFWGGVIPGNENDLLPLVEAGMRGFKCFLIDSGVEEFPCVTADDLLKAMPKLQEVESLLLFHAELDCPASLHARSNNDHPTNANHFNLYSTFLDSRPSQFETEAISLVVDLTKKFPKLKTHIVHLSAAEALPIIVSARSSGLKLILRTQTCLHYLTLSDVAIPDGRAEFKCCPPIRTLTNQDKLWQGLLADEIDYIVSDHSPCTIDLKENRTLMEAWGGIGGLGLGISLIWTEGQRRKIENLPGWILKWFCERPAKQVKIDHLKGKIEVGAECDLCIFDPNSSFEVTTNEVHFKNKISPYLGMQMDGRVIRTVLRTQTVFDLEKSGFGGIETERKGRLLL</sequence>